<protein>
    <submittedName>
        <fullName evidence="3">Uncharacterized protein</fullName>
    </submittedName>
</protein>
<gene>
    <name evidence="3" type="ORF">HETIRDRAFT_428514</name>
</gene>
<keyword evidence="4" id="KW-1185">Reference proteome</keyword>
<dbReference type="Proteomes" id="UP000030671">
    <property type="component" value="Unassembled WGS sequence"/>
</dbReference>
<keyword evidence="2" id="KW-1133">Transmembrane helix</keyword>
<reference evidence="3 4" key="1">
    <citation type="journal article" date="2012" name="New Phytol.">
        <title>Insight into trade-off between wood decay and parasitism from the genome of a fungal forest pathogen.</title>
        <authorList>
            <person name="Olson A."/>
            <person name="Aerts A."/>
            <person name="Asiegbu F."/>
            <person name="Belbahri L."/>
            <person name="Bouzid O."/>
            <person name="Broberg A."/>
            <person name="Canback B."/>
            <person name="Coutinho P.M."/>
            <person name="Cullen D."/>
            <person name="Dalman K."/>
            <person name="Deflorio G."/>
            <person name="van Diepen L.T."/>
            <person name="Dunand C."/>
            <person name="Duplessis S."/>
            <person name="Durling M."/>
            <person name="Gonthier P."/>
            <person name="Grimwood J."/>
            <person name="Fossdal C.G."/>
            <person name="Hansson D."/>
            <person name="Henrissat B."/>
            <person name="Hietala A."/>
            <person name="Himmelstrand K."/>
            <person name="Hoffmeister D."/>
            <person name="Hogberg N."/>
            <person name="James T.Y."/>
            <person name="Karlsson M."/>
            <person name="Kohler A."/>
            <person name="Kues U."/>
            <person name="Lee Y.H."/>
            <person name="Lin Y.C."/>
            <person name="Lind M."/>
            <person name="Lindquist E."/>
            <person name="Lombard V."/>
            <person name="Lucas S."/>
            <person name="Lunden K."/>
            <person name="Morin E."/>
            <person name="Murat C."/>
            <person name="Park J."/>
            <person name="Raffaello T."/>
            <person name="Rouze P."/>
            <person name="Salamov A."/>
            <person name="Schmutz J."/>
            <person name="Solheim H."/>
            <person name="Stahlberg J."/>
            <person name="Velez H."/>
            <person name="de Vries R.P."/>
            <person name="Wiebenga A."/>
            <person name="Woodward S."/>
            <person name="Yakovlev I."/>
            <person name="Garbelotto M."/>
            <person name="Martin F."/>
            <person name="Grigoriev I.V."/>
            <person name="Stenlid J."/>
        </authorList>
    </citation>
    <scope>NUCLEOTIDE SEQUENCE [LARGE SCALE GENOMIC DNA]</scope>
    <source>
        <strain evidence="3 4">TC 32-1</strain>
    </source>
</reference>
<dbReference type="RefSeq" id="XP_009548958.1">
    <property type="nucleotide sequence ID" value="XM_009550663.1"/>
</dbReference>
<dbReference type="InParanoid" id="W4JZW7"/>
<evidence type="ECO:0000256" key="1">
    <source>
        <dbReference type="SAM" id="MobiDB-lite"/>
    </source>
</evidence>
<evidence type="ECO:0000256" key="2">
    <source>
        <dbReference type="SAM" id="Phobius"/>
    </source>
</evidence>
<accession>W4JZW7</accession>
<organism evidence="3 4">
    <name type="scientific">Heterobasidion irregulare (strain TC 32-1)</name>
    <dbReference type="NCBI Taxonomy" id="747525"/>
    <lineage>
        <taxon>Eukaryota</taxon>
        <taxon>Fungi</taxon>
        <taxon>Dikarya</taxon>
        <taxon>Basidiomycota</taxon>
        <taxon>Agaricomycotina</taxon>
        <taxon>Agaricomycetes</taxon>
        <taxon>Russulales</taxon>
        <taxon>Bondarzewiaceae</taxon>
        <taxon>Heterobasidion</taxon>
        <taxon>Heterobasidion annosum species complex</taxon>
    </lineage>
</organism>
<dbReference type="EMBL" id="KI925461">
    <property type="protein sequence ID" value="ETW78635.1"/>
    <property type="molecule type" value="Genomic_DNA"/>
</dbReference>
<evidence type="ECO:0000313" key="4">
    <source>
        <dbReference type="Proteomes" id="UP000030671"/>
    </source>
</evidence>
<keyword evidence="2" id="KW-0472">Membrane</keyword>
<feature type="transmembrane region" description="Helical" evidence="2">
    <location>
        <begin position="61"/>
        <end position="87"/>
    </location>
</feature>
<feature type="compositionally biased region" description="Polar residues" evidence="1">
    <location>
        <begin position="221"/>
        <end position="236"/>
    </location>
</feature>
<keyword evidence="2" id="KW-0812">Transmembrane</keyword>
<evidence type="ECO:0000313" key="3">
    <source>
        <dbReference type="EMBL" id="ETW78635.1"/>
    </source>
</evidence>
<dbReference type="AlphaFoldDB" id="W4JZW7"/>
<dbReference type="KEGG" id="hir:HETIRDRAFT_428514"/>
<name>W4JZW7_HETIT</name>
<dbReference type="HOGENOM" id="CLU_980242_0_0_1"/>
<dbReference type="GeneID" id="20674280"/>
<feature type="region of interest" description="Disordered" evidence="1">
    <location>
        <begin position="207"/>
        <end position="239"/>
    </location>
</feature>
<proteinExistence type="predicted"/>
<sequence length="284" mass="30456">MHRRSIKVCESAFHKHARELPLHLITKVWMLECTHDEAVSVELEPVSVTVLFPSSTVVSSLTAGSVLVIGSVVTGSVVIGSVVTGFGKKGGRLRNGKAVSIILFSVDPLSGDDVGGSLFVVVGLGEGVPDPFVGEEPDPLVLGDDGLFGAEPGPFLPFVEPNFLATLPGEEDWISRVVGEERPDIIRVLQGRQQREIISRSTKTCLGSRDGPALQEHGSCENRSSNTCKSKSNNGGDQKIRLRGITARDKKTLGNQYLQKNEARSAKLSALVGVAYQVQDDETQ</sequence>